<dbReference type="OrthoDB" id="372102at2157"/>
<comment type="similarity">
    <text evidence="1 8 9">Belongs to the class-I aminoacyl-tRNA synthetase family.</text>
</comment>
<dbReference type="PANTHER" id="PTHR11956">
    <property type="entry name" value="ARGINYL-TRNA SYNTHETASE"/>
    <property type="match status" value="1"/>
</dbReference>
<feature type="domain" description="Arginyl tRNA synthetase N-terminal" evidence="11">
    <location>
        <begin position="3"/>
        <end position="88"/>
    </location>
</feature>
<evidence type="ECO:0000259" key="11">
    <source>
        <dbReference type="SMART" id="SM01016"/>
    </source>
</evidence>
<dbReference type="PROSITE" id="PS00178">
    <property type="entry name" value="AA_TRNA_LIGASE_I"/>
    <property type="match status" value="1"/>
</dbReference>
<dbReference type="InterPro" id="IPR005148">
    <property type="entry name" value="Arg-tRNA-synth_N"/>
</dbReference>
<keyword evidence="5 8" id="KW-0648">Protein biosynthesis</keyword>
<dbReference type="EMBL" id="LMVN01000004">
    <property type="protein sequence ID" value="PAV07941.1"/>
    <property type="molecule type" value="Genomic_DNA"/>
</dbReference>
<evidence type="ECO:0000256" key="8">
    <source>
        <dbReference type="HAMAP-Rule" id="MF_00123"/>
    </source>
</evidence>
<dbReference type="EC" id="6.1.1.19" evidence="8"/>
<dbReference type="Proteomes" id="UP000246004">
    <property type="component" value="Unassembled WGS sequence"/>
</dbReference>
<keyword evidence="6 8" id="KW-0030">Aminoacyl-tRNA synthetase</keyword>
<reference evidence="13 15" key="1">
    <citation type="submission" date="2016-04" db="EMBL/GenBank/DDBJ databases">
        <title>Genome sequence of Methanosphaera cuniculi DSM 4103.</title>
        <authorList>
            <person name="Poehlein A."/>
            <person name="Seedorf H."/>
            <person name="Daniel R."/>
        </authorList>
    </citation>
    <scope>NUCLEOTIDE SEQUENCE [LARGE SCALE GENOMIC DNA]</scope>
    <source>
        <strain evidence="13 15">DSM 4103</strain>
    </source>
</reference>
<dbReference type="PRINTS" id="PR01038">
    <property type="entry name" value="TRNASYNTHARG"/>
</dbReference>
<dbReference type="NCBIfam" id="TIGR00456">
    <property type="entry name" value="argS"/>
    <property type="match status" value="1"/>
</dbReference>
<dbReference type="Pfam" id="PF00750">
    <property type="entry name" value="tRNA-synt_1d"/>
    <property type="match status" value="1"/>
</dbReference>
<dbReference type="GO" id="GO:0006420">
    <property type="term" value="P:arginyl-tRNA aminoacylation"/>
    <property type="evidence" value="ECO:0007669"/>
    <property type="project" value="UniProtKB-UniRule"/>
</dbReference>
<evidence type="ECO:0000256" key="3">
    <source>
        <dbReference type="ARBA" id="ARBA00022741"/>
    </source>
</evidence>
<keyword evidence="4 8" id="KW-0067">ATP-binding</keyword>
<dbReference type="InterPro" id="IPR001278">
    <property type="entry name" value="Arg-tRNA-ligase"/>
</dbReference>
<dbReference type="InterPro" id="IPR036695">
    <property type="entry name" value="Arg-tRNA-synth_N_sf"/>
</dbReference>
<keyword evidence="3 8" id="KW-0547">Nucleotide-binding</keyword>
<dbReference type="SUPFAM" id="SSF55190">
    <property type="entry name" value="Arginyl-tRNA synthetase (ArgRS), N-terminal 'additional' domain"/>
    <property type="match status" value="1"/>
</dbReference>
<dbReference type="InterPro" id="IPR014729">
    <property type="entry name" value="Rossmann-like_a/b/a_fold"/>
</dbReference>
<dbReference type="SUPFAM" id="SSF52374">
    <property type="entry name" value="Nucleotidylyl transferase"/>
    <property type="match status" value="1"/>
</dbReference>
<evidence type="ECO:0000313" key="12">
    <source>
        <dbReference type="EMBL" id="PAV07941.1"/>
    </source>
</evidence>
<dbReference type="Gene3D" id="3.30.1360.70">
    <property type="entry name" value="Arginyl tRNA synthetase N-terminal domain"/>
    <property type="match status" value="1"/>
</dbReference>
<comment type="caution">
    <text evidence="12">The sequence shown here is derived from an EMBL/GenBank/DDBJ whole genome shotgun (WGS) entry which is preliminary data.</text>
</comment>
<evidence type="ECO:0000313" key="14">
    <source>
        <dbReference type="Proteomes" id="UP000217528"/>
    </source>
</evidence>
<dbReference type="GO" id="GO:0005524">
    <property type="term" value="F:ATP binding"/>
    <property type="evidence" value="ECO:0007669"/>
    <property type="project" value="UniProtKB-UniRule"/>
</dbReference>
<evidence type="ECO:0000256" key="6">
    <source>
        <dbReference type="ARBA" id="ARBA00023146"/>
    </source>
</evidence>
<dbReference type="InterPro" id="IPR008909">
    <property type="entry name" value="DALR_anticod-bd"/>
</dbReference>
<reference evidence="12 14" key="2">
    <citation type="journal article" date="2017" name="BMC Genomics">
        <title>Genomic analysis of methanogenic archaea reveals a shift towards energy conservation.</title>
        <authorList>
            <person name="Gilmore S.P."/>
            <person name="Henske J.K."/>
            <person name="Sexton J.A."/>
            <person name="Solomon K.V."/>
            <person name="Seppala S."/>
            <person name="Yoo J.I."/>
            <person name="Huyett L.M."/>
            <person name="Pressman A."/>
            <person name="Cogan J.Z."/>
            <person name="Kivenson V."/>
            <person name="Peng X."/>
            <person name="Tan Y."/>
            <person name="Valentine D.L."/>
            <person name="O'Malley M.A."/>
        </authorList>
    </citation>
    <scope>NUCLEOTIDE SEQUENCE [LARGE SCALE GENOMIC DNA]</scope>
    <source>
        <strain evidence="12 14">1R-7</strain>
    </source>
</reference>
<gene>
    <name evidence="8 13" type="primary">argS</name>
    <name evidence="12" type="ORF">ASJ82_01490</name>
    <name evidence="13" type="ORF">MSCUN_02360</name>
</gene>
<feature type="short sequence motif" description="'HIGH' region" evidence="8">
    <location>
        <begin position="122"/>
        <end position="132"/>
    </location>
</feature>
<comment type="subcellular location">
    <subcellularLocation>
        <location evidence="8">Cytoplasm</location>
    </subcellularLocation>
</comment>
<keyword evidence="14" id="KW-1185">Reference proteome</keyword>
<evidence type="ECO:0000256" key="7">
    <source>
        <dbReference type="ARBA" id="ARBA00049339"/>
    </source>
</evidence>
<dbReference type="PANTHER" id="PTHR11956:SF5">
    <property type="entry name" value="ARGININE--TRNA LIGASE, CYTOPLASMIC"/>
    <property type="match status" value="1"/>
</dbReference>
<dbReference type="Proteomes" id="UP000217528">
    <property type="component" value="Unassembled WGS sequence"/>
</dbReference>
<keyword evidence="8" id="KW-0963">Cytoplasm</keyword>
<dbReference type="HAMAP" id="MF_00123">
    <property type="entry name" value="Arg_tRNA_synth"/>
    <property type="match status" value="1"/>
</dbReference>
<dbReference type="Gene3D" id="3.40.50.620">
    <property type="entry name" value="HUPs"/>
    <property type="match status" value="1"/>
</dbReference>
<dbReference type="Gene3D" id="1.10.730.10">
    <property type="entry name" value="Isoleucyl-tRNA Synthetase, Domain 1"/>
    <property type="match status" value="1"/>
</dbReference>
<evidence type="ECO:0000256" key="2">
    <source>
        <dbReference type="ARBA" id="ARBA00022598"/>
    </source>
</evidence>
<evidence type="ECO:0000313" key="15">
    <source>
        <dbReference type="Proteomes" id="UP000246004"/>
    </source>
</evidence>
<dbReference type="SMART" id="SM00836">
    <property type="entry name" value="DALR_1"/>
    <property type="match status" value="1"/>
</dbReference>
<proteinExistence type="inferred from homology"/>
<evidence type="ECO:0000256" key="5">
    <source>
        <dbReference type="ARBA" id="ARBA00022917"/>
    </source>
</evidence>
<sequence length="561" mass="65065">MYTKLKNELKESIEESLAKQRITLDDEITFEEPPNPEMGDISTNVAFTLAQKLKKSPVEIAENIKQHIRLPLYFKKVETKGPYINFFINYTLFATKMVNYIDQNYGELPEKEQRILLEHTSANPNGPLHVGHLRNSILGDSLKRILQHAGYKVEAQYYVNDMGRQIAIIVWGMNKFNLKLDDDKKPDHAIGEVYFQANQKLEETPEYNKEIDDILYEYEQGENARLIDAFEKVVEYCIDGIKSTLKDLNIKMNLFKWESTFLRNGGVANVLEKLQPFTIQKDILYLPLEKYGIDKELVLRRSNGTSLYVTRDLAYHQYKTKNSDISLDILGADHKLAAKQLSIALDLSDNRPPEVVFYEFIDLPEGSMSTRRGVFISVDEFIEESIQHAKDEILRRDLDLTEKQVDEVARIIGIGSIRFYINQISPEKPITFKWEEALSFERGCASIQYAHARACKLLSKVDNYDEYEEVICDYELDDEEKELIKELSRFTEIIRQSAEERRVHHLAEYTLSLSKAFNKFYKSQQVIGSEHEKLRIKLVDASRITLKNSLKLLGIKAPQFM</sequence>
<dbReference type="InterPro" id="IPR035684">
    <property type="entry name" value="ArgRS_core"/>
</dbReference>
<dbReference type="CDD" id="cd00671">
    <property type="entry name" value="ArgRS_core"/>
    <property type="match status" value="1"/>
</dbReference>
<name>A0A2A2HEP6_9EURY</name>
<organism evidence="12 14">
    <name type="scientific">Methanosphaera cuniculi</name>
    <dbReference type="NCBI Taxonomy" id="1077256"/>
    <lineage>
        <taxon>Archaea</taxon>
        <taxon>Methanobacteriati</taxon>
        <taxon>Methanobacteriota</taxon>
        <taxon>Methanomada group</taxon>
        <taxon>Methanobacteria</taxon>
        <taxon>Methanobacteriales</taxon>
        <taxon>Methanobacteriaceae</taxon>
        <taxon>Methanosphaera</taxon>
    </lineage>
</organism>
<dbReference type="EMBL" id="LWMS01000007">
    <property type="protein sequence ID" value="PWL08849.1"/>
    <property type="molecule type" value="Genomic_DNA"/>
</dbReference>
<dbReference type="SMART" id="SM01016">
    <property type="entry name" value="Arg_tRNA_synt_N"/>
    <property type="match status" value="1"/>
</dbReference>
<dbReference type="GO" id="GO:0005737">
    <property type="term" value="C:cytoplasm"/>
    <property type="evidence" value="ECO:0007669"/>
    <property type="project" value="UniProtKB-SubCell"/>
</dbReference>
<evidence type="ECO:0000256" key="9">
    <source>
        <dbReference type="RuleBase" id="RU363038"/>
    </source>
</evidence>
<dbReference type="InterPro" id="IPR009080">
    <property type="entry name" value="tRNAsynth_Ia_anticodon-bd"/>
</dbReference>
<dbReference type="SUPFAM" id="SSF47323">
    <property type="entry name" value="Anticodon-binding domain of a subclass of class I aminoacyl-tRNA synthetases"/>
    <property type="match status" value="1"/>
</dbReference>
<evidence type="ECO:0000256" key="4">
    <source>
        <dbReference type="ARBA" id="ARBA00022840"/>
    </source>
</evidence>
<evidence type="ECO:0000313" key="13">
    <source>
        <dbReference type="EMBL" id="PWL08849.1"/>
    </source>
</evidence>
<keyword evidence="2 8" id="KW-0436">Ligase</keyword>
<comment type="catalytic activity">
    <reaction evidence="7 8">
        <text>tRNA(Arg) + L-arginine + ATP = L-arginyl-tRNA(Arg) + AMP + diphosphate</text>
        <dbReference type="Rhea" id="RHEA:20301"/>
        <dbReference type="Rhea" id="RHEA-COMP:9658"/>
        <dbReference type="Rhea" id="RHEA-COMP:9673"/>
        <dbReference type="ChEBI" id="CHEBI:30616"/>
        <dbReference type="ChEBI" id="CHEBI:32682"/>
        <dbReference type="ChEBI" id="CHEBI:33019"/>
        <dbReference type="ChEBI" id="CHEBI:78442"/>
        <dbReference type="ChEBI" id="CHEBI:78513"/>
        <dbReference type="ChEBI" id="CHEBI:456215"/>
        <dbReference type="EC" id="6.1.1.19"/>
    </reaction>
</comment>
<feature type="domain" description="DALR anticodon binding" evidence="10">
    <location>
        <begin position="447"/>
        <end position="561"/>
    </location>
</feature>
<accession>A0A2A2HEP6</accession>
<dbReference type="Pfam" id="PF03485">
    <property type="entry name" value="Arg_tRNA_synt_N"/>
    <property type="match status" value="1"/>
</dbReference>
<dbReference type="AlphaFoldDB" id="A0A2A2HEP6"/>
<evidence type="ECO:0000256" key="1">
    <source>
        <dbReference type="ARBA" id="ARBA00005594"/>
    </source>
</evidence>
<evidence type="ECO:0000259" key="10">
    <source>
        <dbReference type="SMART" id="SM00836"/>
    </source>
</evidence>
<dbReference type="GO" id="GO:0004814">
    <property type="term" value="F:arginine-tRNA ligase activity"/>
    <property type="evidence" value="ECO:0007669"/>
    <property type="project" value="UniProtKB-UniRule"/>
</dbReference>
<dbReference type="InterPro" id="IPR001412">
    <property type="entry name" value="aa-tRNA-synth_I_CS"/>
</dbReference>
<dbReference type="Pfam" id="PF05746">
    <property type="entry name" value="DALR_1"/>
    <property type="match status" value="1"/>
</dbReference>
<dbReference type="RefSeq" id="WP_095608146.1">
    <property type="nucleotide sequence ID" value="NZ_CAUHCB010000014.1"/>
</dbReference>
<protein>
    <recommendedName>
        <fullName evidence="8">Arginine--tRNA ligase</fullName>
        <ecNumber evidence="8">6.1.1.19</ecNumber>
    </recommendedName>
    <alternativeName>
        <fullName evidence="8">Arginyl-tRNA synthetase</fullName>
        <shortName evidence="8">ArgRS</shortName>
    </alternativeName>
</protein>